<dbReference type="EMBL" id="JHEG02000054">
    <property type="protein sequence ID" value="KIE09792.1"/>
    <property type="molecule type" value="Genomic_DNA"/>
</dbReference>
<reference evidence="1" key="1">
    <citation type="journal article" date="2015" name="Genome Announc.">
        <title>Draft Genome Sequence of Tolypothrix boutellei Strain VB521301.</title>
        <authorList>
            <person name="Chandrababunaidu M.M."/>
            <person name="Singh D."/>
            <person name="Sen D."/>
            <person name="Bhan S."/>
            <person name="Das S."/>
            <person name="Gupta A."/>
            <person name="Adhikary S.P."/>
            <person name="Tripathy S."/>
        </authorList>
    </citation>
    <scope>NUCLEOTIDE SEQUENCE</scope>
    <source>
        <strain evidence="1">VB521301</strain>
    </source>
</reference>
<protein>
    <submittedName>
        <fullName evidence="1">Uncharacterized protein</fullName>
    </submittedName>
</protein>
<organism evidence="1">
    <name type="scientific">Tolypothrix bouteillei VB521301</name>
    <dbReference type="NCBI Taxonomy" id="1479485"/>
    <lineage>
        <taxon>Bacteria</taxon>
        <taxon>Bacillati</taxon>
        <taxon>Cyanobacteriota</taxon>
        <taxon>Cyanophyceae</taxon>
        <taxon>Nostocales</taxon>
        <taxon>Tolypothrichaceae</taxon>
        <taxon>Tolypothrix</taxon>
    </lineage>
</organism>
<sequence length="116" mass="13467">MSLKISQYVIQQFQNCALKAYKHGKLVESCGLVLQMYNHFSVAQEDSLLITRYGLGIKYNADKSFQYLRLLNPQGNDSIEFYYQSVQGYTNAVRTHIKAMNLYLSITQKYISKNQH</sequence>
<evidence type="ECO:0000313" key="1">
    <source>
        <dbReference type="EMBL" id="KIE09792.1"/>
    </source>
</evidence>
<name>A0A0C1N566_9CYAN</name>
<comment type="caution">
    <text evidence="1">The sequence shown here is derived from an EMBL/GenBank/DDBJ whole genome shotgun (WGS) entry which is preliminary data.</text>
</comment>
<accession>A0A0C1N566</accession>
<dbReference type="AlphaFoldDB" id="A0A0C1N566"/>
<gene>
    <name evidence="1" type="ORF">DA73_0226190</name>
</gene>
<proteinExistence type="predicted"/>